<evidence type="ECO:0000313" key="3">
    <source>
        <dbReference type="Proteomes" id="UP000319663"/>
    </source>
</evidence>
<accession>A0A507QK82</accession>
<feature type="compositionally biased region" description="Low complexity" evidence="1">
    <location>
        <begin position="15"/>
        <end position="25"/>
    </location>
</feature>
<comment type="caution">
    <text evidence="2">The sequence shown here is derived from an EMBL/GenBank/DDBJ whole genome shotgun (WGS) entry which is preliminary data.</text>
</comment>
<proteinExistence type="predicted"/>
<keyword evidence="3" id="KW-1185">Reference proteome</keyword>
<feature type="compositionally biased region" description="Low complexity" evidence="1">
    <location>
        <begin position="320"/>
        <end position="333"/>
    </location>
</feature>
<dbReference type="Proteomes" id="UP000319663">
    <property type="component" value="Unassembled WGS sequence"/>
</dbReference>
<gene>
    <name evidence="2" type="ORF">MPDQ_005335</name>
</gene>
<reference evidence="2 3" key="1">
    <citation type="submission" date="2019-06" db="EMBL/GenBank/DDBJ databases">
        <title>Wine fermentation using esterase from Monascus purpureus.</title>
        <authorList>
            <person name="Geng C."/>
            <person name="Zhang Y."/>
        </authorList>
    </citation>
    <scope>NUCLEOTIDE SEQUENCE [LARGE SCALE GENOMIC DNA]</scope>
    <source>
        <strain evidence="2">HQ1</strain>
    </source>
</reference>
<dbReference type="AlphaFoldDB" id="A0A507QK82"/>
<feature type="region of interest" description="Disordered" evidence="1">
    <location>
        <begin position="15"/>
        <end position="36"/>
    </location>
</feature>
<protein>
    <submittedName>
        <fullName evidence="2">Uncharacterized protein</fullName>
    </submittedName>
</protein>
<evidence type="ECO:0000256" key="1">
    <source>
        <dbReference type="SAM" id="MobiDB-lite"/>
    </source>
</evidence>
<sequence length="339" mass="38087">MSLWNISDRRSVATNSNANKNAATAPRSTDQLADPNLTDPNLCINGTCVYERHLPGNVSIMANVQRLQHGHYSSPALVTGDFDNVDFLALNFVFHAPRALRHRFRAATIRASVTNREALCAFPRPERLREAPRFLMHAPHLIYGAVSPDNLQWTFNMAGSMGVSQLPISASFVPSRTMKESYRRYEMLRIQGSVRTLHSPWGSQFDVEAGEIVWSLEENNVQRSGLPREFTFVMLVHKPRADSDIVLTLDIKPEIQAWIGRFPQFWLNRSAYQPVCQKSVDFKRPVGQRFEPSRSVRGFNFAALSSSFEDYVSMPGSTYSSSKVSSNLPVSSNTDTNDG</sequence>
<organism evidence="2 3">
    <name type="scientific">Monascus purpureus</name>
    <name type="common">Red mold</name>
    <name type="synonym">Monascus anka</name>
    <dbReference type="NCBI Taxonomy" id="5098"/>
    <lineage>
        <taxon>Eukaryota</taxon>
        <taxon>Fungi</taxon>
        <taxon>Dikarya</taxon>
        <taxon>Ascomycota</taxon>
        <taxon>Pezizomycotina</taxon>
        <taxon>Eurotiomycetes</taxon>
        <taxon>Eurotiomycetidae</taxon>
        <taxon>Eurotiales</taxon>
        <taxon>Aspergillaceae</taxon>
        <taxon>Monascus</taxon>
    </lineage>
</organism>
<name>A0A507QK82_MONPU</name>
<feature type="region of interest" description="Disordered" evidence="1">
    <location>
        <begin position="317"/>
        <end position="339"/>
    </location>
</feature>
<dbReference type="EMBL" id="VIFY01000372">
    <property type="protein sequence ID" value="TQB67534.1"/>
    <property type="molecule type" value="Genomic_DNA"/>
</dbReference>
<evidence type="ECO:0000313" key="2">
    <source>
        <dbReference type="EMBL" id="TQB67534.1"/>
    </source>
</evidence>